<dbReference type="CDD" id="cd00688">
    <property type="entry name" value="ISOPREN_C2_like"/>
    <property type="match status" value="1"/>
</dbReference>
<feature type="signal peptide" evidence="1">
    <location>
        <begin position="1"/>
        <end position="24"/>
    </location>
</feature>
<evidence type="ECO:0000256" key="1">
    <source>
        <dbReference type="SAM" id="SignalP"/>
    </source>
</evidence>
<keyword evidence="4" id="KW-1185">Reference proteome</keyword>
<organism evidence="3 4">
    <name type="scientific">Posidoniimonas corsicana</name>
    <dbReference type="NCBI Taxonomy" id="1938618"/>
    <lineage>
        <taxon>Bacteria</taxon>
        <taxon>Pseudomonadati</taxon>
        <taxon>Planctomycetota</taxon>
        <taxon>Planctomycetia</taxon>
        <taxon>Pirellulales</taxon>
        <taxon>Lacipirellulaceae</taxon>
        <taxon>Posidoniimonas</taxon>
    </lineage>
</organism>
<comment type="caution">
    <text evidence="3">The sequence shown here is derived from an EMBL/GenBank/DDBJ whole genome shotgun (WGS) entry which is preliminary data.</text>
</comment>
<name>A0A5C5UXC2_9BACT</name>
<dbReference type="InterPro" id="IPR008930">
    <property type="entry name" value="Terpenoid_cyclase/PrenylTrfase"/>
</dbReference>
<feature type="domain" description="DUF4159" evidence="2">
    <location>
        <begin position="346"/>
        <end position="537"/>
    </location>
</feature>
<gene>
    <name evidence="3" type="ORF">KOR34_43640</name>
</gene>
<reference evidence="3 4" key="1">
    <citation type="submission" date="2019-02" db="EMBL/GenBank/DDBJ databases">
        <title>Deep-cultivation of Planctomycetes and their phenomic and genomic characterization uncovers novel biology.</title>
        <authorList>
            <person name="Wiegand S."/>
            <person name="Jogler M."/>
            <person name="Boedeker C."/>
            <person name="Pinto D."/>
            <person name="Vollmers J."/>
            <person name="Rivas-Marin E."/>
            <person name="Kohn T."/>
            <person name="Peeters S.H."/>
            <person name="Heuer A."/>
            <person name="Rast P."/>
            <person name="Oberbeckmann S."/>
            <person name="Bunk B."/>
            <person name="Jeske O."/>
            <person name="Meyerdierks A."/>
            <person name="Storesund J.E."/>
            <person name="Kallscheuer N."/>
            <person name="Luecker S."/>
            <person name="Lage O.M."/>
            <person name="Pohl T."/>
            <person name="Merkel B.J."/>
            <person name="Hornburger P."/>
            <person name="Mueller R.-W."/>
            <person name="Bruemmer F."/>
            <person name="Labrenz M."/>
            <person name="Spormann A.M."/>
            <person name="Op Den Camp H."/>
            <person name="Overmann J."/>
            <person name="Amann R."/>
            <person name="Jetten M.S.M."/>
            <person name="Mascher T."/>
            <person name="Medema M.H."/>
            <person name="Devos D.P."/>
            <person name="Kaster A.-K."/>
            <person name="Ovreas L."/>
            <person name="Rohde M."/>
            <person name="Galperin M.Y."/>
            <person name="Jogler C."/>
        </authorList>
    </citation>
    <scope>NUCLEOTIDE SEQUENCE [LARGE SCALE GENOMIC DNA]</scope>
    <source>
        <strain evidence="3 4">KOR34</strain>
    </source>
</reference>
<dbReference type="AlphaFoldDB" id="A0A5C5UXC2"/>
<dbReference type="Gene3D" id="3.40.50.12140">
    <property type="entry name" value="Domain of unknown function DUF4159"/>
    <property type="match status" value="2"/>
</dbReference>
<dbReference type="SUPFAM" id="SSF48239">
    <property type="entry name" value="Terpenoid cyclases/Protein prenyltransferases"/>
    <property type="match status" value="1"/>
</dbReference>
<proteinExistence type="predicted"/>
<evidence type="ECO:0000313" key="3">
    <source>
        <dbReference type="EMBL" id="TWT30991.1"/>
    </source>
</evidence>
<dbReference type="Proteomes" id="UP000316714">
    <property type="component" value="Unassembled WGS sequence"/>
</dbReference>
<dbReference type="EMBL" id="SIHJ01000004">
    <property type="protein sequence ID" value="TWT30991.1"/>
    <property type="molecule type" value="Genomic_DNA"/>
</dbReference>
<feature type="chain" id="PRO_5022714404" description="DUF4159 domain-containing protein" evidence="1">
    <location>
        <begin position="25"/>
        <end position="776"/>
    </location>
</feature>
<dbReference type="Gene3D" id="1.50.10.20">
    <property type="match status" value="2"/>
</dbReference>
<sequence length="776" mass="84962" precursor="true">MARLATALAWLVVAVGLFARPAGAQPADALNPQDVRAAISSGVAYLKSQQRGNGSWPEMPGFQGGIPALCTLALLNSGVEPDDPAVAKALDYLRGIKPDRTYCVSLKIMVLAAATPGRDLAAIQACVDQLESTQHPGPGIDAGGWSYPGPGADPSNAQFATLALHEAQRVGAQVSIETWRAANGYWRRNQNADGSWSYSGSQGPSGSMTCAGIAALVMTGEALNQGDARVEGDQVRCCVTHEDDERIANALSWMGRNFSVTRNPSSDAASRGWLYYYLYALERVGRLTAQRFIGDHDWYREGTEFIVNRQDPLSHYWTGGRSEQNPHVGTSLALLFLSKGRRPVLMAKLDYGDGWNQHRSDAAHLTAVAERAWRLDLTWQQLDPEGATVEDLLQAPVIYVSGSNVARLTQHAKKLRDYVDRGGFIFAEACCGGQGPFRRSLEQLVEAMFPEPEYRLRQLRPAHPVWRMERAVRPDSPYLGKLWAVEYGCRTCVVYCDEDLSCYWELNRPMAAVSYPAAVRARVKDAEDLGLNVLAYATGRKPQGKEQVFVDASAESLADPEAERGVIRIAKLEHGGGCNDAPGALANLTRAAGQGDLKLRISTESPLISLADESLFTYHIAFIHGRHDFRLTAKERDHLRDYLQRGGSLLGDSICASPAFTKGFRRELKAALPGAAIERIPPDDPIFTDAYGGYDVRTVQARNPQPVAADQPLAARFRETRPVLEGVKIDGRWAVIFSPYDLSCALEKHEAVECRGYSRADAARLGLNVLLYSLNY</sequence>
<feature type="domain" description="DUF4159" evidence="2">
    <location>
        <begin position="568"/>
        <end position="774"/>
    </location>
</feature>
<evidence type="ECO:0000313" key="4">
    <source>
        <dbReference type="Proteomes" id="UP000316714"/>
    </source>
</evidence>
<dbReference type="InterPro" id="IPR025297">
    <property type="entry name" value="DUF4159"/>
</dbReference>
<protein>
    <recommendedName>
        <fullName evidence="2">DUF4159 domain-containing protein</fullName>
    </recommendedName>
</protein>
<dbReference type="Pfam" id="PF13709">
    <property type="entry name" value="DUF4159"/>
    <property type="match status" value="2"/>
</dbReference>
<keyword evidence="1" id="KW-0732">Signal</keyword>
<accession>A0A5C5UXC2</accession>
<evidence type="ECO:0000259" key="2">
    <source>
        <dbReference type="Pfam" id="PF13709"/>
    </source>
</evidence>